<feature type="compositionally biased region" description="Low complexity" evidence="1">
    <location>
        <begin position="61"/>
        <end position="71"/>
    </location>
</feature>
<organism evidence="2 3">
    <name type="scientific">Zygosaccharomyces rouxii</name>
    <dbReference type="NCBI Taxonomy" id="4956"/>
    <lineage>
        <taxon>Eukaryota</taxon>
        <taxon>Fungi</taxon>
        <taxon>Dikarya</taxon>
        <taxon>Ascomycota</taxon>
        <taxon>Saccharomycotina</taxon>
        <taxon>Saccharomycetes</taxon>
        <taxon>Saccharomycetales</taxon>
        <taxon>Saccharomycetaceae</taxon>
        <taxon>Zygosaccharomyces</taxon>
    </lineage>
</organism>
<protein>
    <recommendedName>
        <fullName evidence="4">Cyclin</fullName>
    </recommendedName>
</protein>
<dbReference type="GO" id="GO:0005634">
    <property type="term" value="C:nucleus"/>
    <property type="evidence" value="ECO:0007669"/>
    <property type="project" value="TreeGrafter"/>
</dbReference>
<dbReference type="Gene3D" id="1.10.472.10">
    <property type="entry name" value="Cyclin-like"/>
    <property type="match status" value="1"/>
</dbReference>
<dbReference type="Proteomes" id="UP000187013">
    <property type="component" value="Unassembled WGS sequence"/>
</dbReference>
<dbReference type="OrthoDB" id="1060854at2759"/>
<feature type="compositionally biased region" description="Polar residues" evidence="1">
    <location>
        <begin position="32"/>
        <end position="48"/>
    </location>
</feature>
<dbReference type="AlphaFoldDB" id="A0A1Q3ABR5"/>
<dbReference type="GO" id="GO:0000307">
    <property type="term" value="C:cyclin-dependent protein kinase holoenzyme complex"/>
    <property type="evidence" value="ECO:0007669"/>
    <property type="project" value="TreeGrafter"/>
</dbReference>
<feature type="compositionally biased region" description="Polar residues" evidence="1">
    <location>
        <begin position="1"/>
        <end position="20"/>
    </location>
</feature>
<gene>
    <name evidence="2" type="ORF">ZYGR_0AI03370</name>
</gene>
<feature type="compositionally biased region" description="Low complexity" evidence="1">
    <location>
        <begin position="104"/>
        <end position="115"/>
    </location>
</feature>
<dbReference type="InterPro" id="IPR013922">
    <property type="entry name" value="Cyclin_PHO80-like"/>
</dbReference>
<sequence length="406" mass="46057">MYSSVPNGTTTESLRSCSLRDNNEEGRKDNEGTVQPLSVGRSGQNDIQNDIGLSRVVTTEHTMSSSSQSSLSRHESHNSMEYTPLRSGQSGEDETVVNSEQVEGGSVTTGTASSSPVRQREKEEERRAHEKVSWRQSQAGGPTLRDVSPQRQREQGQEQEHEEQEQEERTSFEKLESLDIAEFPTDKLLEMLTALLDKIVKSNDKLMDTSFFHQQQQENGSAAENCLRSVLSFRGKHIPQISLEHYFQRIQKYCPTSNDVFLSLLVYFDRISRKCNSSSHHHHDGASTDTNGDSNYGNGHDNVKNQGHNNQPSTPAPQQQFVMDSHNIHRLIIAGTTVSTKFFSDFFYSNSRYARVGGISLQELNYLELQFLVLCDFELLISVNELQRYADLLYRFWNKSKPHPSE</sequence>
<dbReference type="PANTHER" id="PTHR15615">
    <property type="match status" value="1"/>
</dbReference>
<evidence type="ECO:0008006" key="4">
    <source>
        <dbReference type="Google" id="ProtNLM"/>
    </source>
</evidence>
<evidence type="ECO:0000313" key="2">
    <source>
        <dbReference type="EMBL" id="GAV53055.1"/>
    </source>
</evidence>
<dbReference type="GO" id="GO:0016538">
    <property type="term" value="F:cyclin-dependent protein serine/threonine kinase regulator activity"/>
    <property type="evidence" value="ECO:0007669"/>
    <property type="project" value="TreeGrafter"/>
</dbReference>
<feature type="compositionally biased region" description="Basic and acidic residues" evidence="1">
    <location>
        <begin position="118"/>
        <end position="133"/>
    </location>
</feature>
<feature type="compositionally biased region" description="Basic and acidic residues" evidence="1">
    <location>
        <begin position="21"/>
        <end position="31"/>
    </location>
</feature>
<dbReference type="Pfam" id="PF08613">
    <property type="entry name" value="Cyclin"/>
    <property type="match status" value="2"/>
</dbReference>
<proteinExistence type="predicted"/>
<feature type="compositionally biased region" description="Polar residues" evidence="1">
    <location>
        <begin position="304"/>
        <end position="318"/>
    </location>
</feature>
<comment type="caution">
    <text evidence="2">The sequence shown here is derived from an EMBL/GenBank/DDBJ whole genome shotgun (WGS) entry which is preliminary data.</text>
</comment>
<feature type="region of interest" description="Disordered" evidence="1">
    <location>
        <begin position="1"/>
        <end position="174"/>
    </location>
</feature>
<dbReference type="GO" id="GO:0019901">
    <property type="term" value="F:protein kinase binding"/>
    <property type="evidence" value="ECO:0007669"/>
    <property type="project" value="InterPro"/>
</dbReference>
<feature type="compositionally biased region" description="Polar residues" evidence="1">
    <location>
        <begin position="287"/>
        <end position="297"/>
    </location>
</feature>
<dbReference type="EMBL" id="BDGX01000035">
    <property type="protein sequence ID" value="GAV53055.1"/>
    <property type="molecule type" value="Genomic_DNA"/>
</dbReference>
<dbReference type="PANTHER" id="PTHR15615:SF94">
    <property type="entry name" value="PHO85 CYCLIN-6-RELATED"/>
    <property type="match status" value="1"/>
</dbReference>
<dbReference type="CDD" id="cd20558">
    <property type="entry name" value="CYCLIN_ScPCL7-like"/>
    <property type="match status" value="1"/>
</dbReference>
<name>A0A1Q3ABR5_ZYGRO</name>
<feature type="compositionally biased region" description="Polar residues" evidence="1">
    <location>
        <begin position="86"/>
        <end position="101"/>
    </location>
</feature>
<accession>A0A1Q3ABR5</accession>
<evidence type="ECO:0000313" key="3">
    <source>
        <dbReference type="Proteomes" id="UP000187013"/>
    </source>
</evidence>
<feature type="region of interest" description="Disordered" evidence="1">
    <location>
        <begin position="278"/>
        <end position="318"/>
    </location>
</feature>
<reference evidence="2 3" key="1">
    <citation type="submission" date="2016-08" db="EMBL/GenBank/DDBJ databases">
        <title>Draft genome sequence of allopolyploid Zygosaccharomyces rouxii.</title>
        <authorList>
            <person name="Watanabe J."/>
            <person name="Uehara K."/>
            <person name="Mogi Y."/>
            <person name="Tsukioka Y."/>
        </authorList>
    </citation>
    <scope>NUCLEOTIDE SEQUENCE [LARGE SCALE GENOMIC DNA]</scope>
    <source>
        <strain evidence="2 3">NBRC 110957</strain>
    </source>
</reference>
<evidence type="ECO:0000256" key="1">
    <source>
        <dbReference type="SAM" id="MobiDB-lite"/>
    </source>
</evidence>